<reference evidence="3 4" key="1">
    <citation type="submission" date="2023-01" db="EMBL/GenBank/DDBJ databases">
        <title>Analysis of 21 Apiospora genomes using comparative genomics revels a genus with tremendous synthesis potential of carbohydrate active enzymes and secondary metabolites.</title>
        <authorList>
            <person name="Sorensen T."/>
        </authorList>
    </citation>
    <scope>NUCLEOTIDE SEQUENCE [LARGE SCALE GENOMIC DNA]</scope>
    <source>
        <strain evidence="3 4">CBS 33761</strain>
    </source>
</reference>
<dbReference type="Proteomes" id="UP001444661">
    <property type="component" value="Unassembled WGS sequence"/>
</dbReference>
<dbReference type="PANTHER" id="PTHR37542">
    <property type="entry name" value="HELO DOMAIN-CONTAINING PROTEIN-RELATED"/>
    <property type="match status" value="1"/>
</dbReference>
<proteinExistence type="predicted"/>
<keyword evidence="4" id="KW-1185">Reference proteome</keyword>
<gene>
    <name evidence="3" type="ORF">PG993_005935</name>
</gene>
<dbReference type="EMBL" id="JAQQWK010000004">
    <property type="protein sequence ID" value="KAK8043505.1"/>
    <property type="molecule type" value="Genomic_DNA"/>
</dbReference>
<comment type="caution">
    <text evidence="3">The sequence shown here is derived from an EMBL/GenBank/DDBJ whole genome shotgun (WGS) entry which is preliminary data.</text>
</comment>
<organism evidence="3 4">
    <name type="scientific">Apiospora rasikravindrae</name>
    <dbReference type="NCBI Taxonomy" id="990691"/>
    <lineage>
        <taxon>Eukaryota</taxon>
        <taxon>Fungi</taxon>
        <taxon>Dikarya</taxon>
        <taxon>Ascomycota</taxon>
        <taxon>Pezizomycotina</taxon>
        <taxon>Sordariomycetes</taxon>
        <taxon>Xylariomycetidae</taxon>
        <taxon>Amphisphaeriales</taxon>
        <taxon>Apiosporaceae</taxon>
        <taxon>Apiospora</taxon>
    </lineage>
</organism>
<dbReference type="PANTHER" id="PTHR37542:SF1">
    <property type="entry name" value="PRION-INHIBITION AND PROPAGATION HELO DOMAIN-CONTAINING PROTEIN"/>
    <property type="match status" value="1"/>
</dbReference>
<evidence type="ECO:0000256" key="1">
    <source>
        <dbReference type="SAM" id="MobiDB-lite"/>
    </source>
</evidence>
<feature type="region of interest" description="Disordered" evidence="1">
    <location>
        <begin position="184"/>
        <end position="203"/>
    </location>
</feature>
<dbReference type="Gene3D" id="1.20.120.1020">
    <property type="entry name" value="Prion-inhibition and propagation, HeLo domain"/>
    <property type="match status" value="1"/>
</dbReference>
<protein>
    <recommendedName>
        <fullName evidence="2">Prion-inhibition and propagation HeLo domain-containing protein</fullName>
    </recommendedName>
</protein>
<evidence type="ECO:0000313" key="3">
    <source>
        <dbReference type="EMBL" id="KAK8043505.1"/>
    </source>
</evidence>
<feature type="compositionally biased region" description="Acidic residues" evidence="1">
    <location>
        <begin position="186"/>
        <end position="195"/>
    </location>
</feature>
<accession>A0ABR1TBZ4</accession>
<sequence>MPKTSDHLVVRLQIENDNITEASIQAQAEHPAYQAEENTANATNDPVLGRYSRLETRALEFFEKTRQAPRKLKWSALDNNKFEELLANLGRPNDGMMVFLESYDREQLLKKQEITLMQVLQVSTKMDDLLSLLHSQESANAQYRQHLRSLEPPALSQTPNRFSCGRYSSQPVWVEWRYYEPHLGEGDDEEDDEDNEGSHEPPAFVHSRIARMAYLLRGKDKPREFYVPNYIDYVLDTKECRLGHVYKPITPVIEPMQPPVSLLDLLSLEKKKAFLDNPHSNGTAAGLLHLVPARHAMVAQGSVQPECCIRGIGGLHEWSKPTAIDETTERSMGNLWHGVYRHPDAQFDFPREGRRGFRKLYDIYSLGVVLYEIGVWRPVHALLGIDTDRFKPEFRFKASSVKTARSRLLAQESLDELEAQTGLLYAACVKSCLSGDFTAEDNGSREYGIESRTMSTADLSGTAAVRSECSTQTFELTAHNGKANWPPCFSTDGQDAGFDPSDGKAPIIIVNFNRMRRFCYSAKEASPG</sequence>
<dbReference type="InterPro" id="IPR038305">
    <property type="entry name" value="HeLo_sf"/>
</dbReference>
<feature type="domain" description="Prion-inhibition and propagation HeLo" evidence="2">
    <location>
        <begin position="40"/>
        <end position="130"/>
    </location>
</feature>
<dbReference type="InterPro" id="IPR029498">
    <property type="entry name" value="HeLo_dom"/>
</dbReference>
<name>A0ABR1TBZ4_9PEZI</name>
<evidence type="ECO:0000313" key="4">
    <source>
        <dbReference type="Proteomes" id="UP001444661"/>
    </source>
</evidence>
<evidence type="ECO:0000259" key="2">
    <source>
        <dbReference type="Pfam" id="PF14479"/>
    </source>
</evidence>
<dbReference type="Pfam" id="PF14479">
    <property type="entry name" value="HeLo"/>
    <property type="match status" value="1"/>
</dbReference>